<proteinExistence type="predicted"/>
<name>A0A1E5QFJ4_9CYAN</name>
<evidence type="ECO:0000313" key="1">
    <source>
        <dbReference type="EMBL" id="OEJ73460.1"/>
    </source>
</evidence>
<organism evidence="1">
    <name type="scientific">Desertifilum tharense IPPAS B-1220</name>
    <dbReference type="NCBI Taxonomy" id="1781255"/>
    <lineage>
        <taxon>Bacteria</taxon>
        <taxon>Bacillati</taxon>
        <taxon>Cyanobacteriota</taxon>
        <taxon>Cyanophyceae</taxon>
        <taxon>Desertifilales</taxon>
        <taxon>Desertifilaceae</taxon>
        <taxon>Desertifilum</taxon>
    </lineage>
</organism>
<sequence length="234" mass="27884">MSEHRLDKIVIERPRHGGGIKTPPGYKKRWQKDNNEGRMRESLRRPWREGNCAKYFSDHLGPLRRLLRSKVGQHWDDIYSELCQRLDRKTVIGQHVFHHIWDIVERDIIMVDGVPYRKVRRKDTEPTPFSHWRGGLYIHPETGILCLAQNKSQPVPEKRDCIVIDTNHCYQQIDQLWYFVTLREIPEGEIVWDVVLKNYIKRSSWMGAIPQYAASKRQCNKKELKRIEQQLTPH</sequence>
<dbReference type="RefSeq" id="WP_069968931.1">
    <property type="nucleotide sequence ID" value="NZ_CM124774.1"/>
</dbReference>
<gene>
    <name evidence="1" type="ORF">BH720_19725</name>
</gene>
<dbReference type="AlphaFoldDB" id="A0A1E5QFJ4"/>
<dbReference type="EMBL" id="MJGC01000088">
    <property type="protein sequence ID" value="OEJ73460.1"/>
    <property type="molecule type" value="Genomic_DNA"/>
</dbReference>
<comment type="caution">
    <text evidence="1">The sequence shown here is derived from an EMBL/GenBank/DDBJ whole genome shotgun (WGS) entry which is preliminary data.</text>
</comment>
<accession>A0A1E5QFJ4</accession>
<reference evidence="1" key="1">
    <citation type="submission" date="2016-09" db="EMBL/GenBank/DDBJ databases">
        <title>Draft genome of thermotolerant cyanobacterium Desertifilum sp. strain IPPAS B-1220.</title>
        <authorList>
            <person name="Sinetova M.A."/>
            <person name="Bolakhan K."/>
            <person name="Zayadan B.K."/>
            <person name="Mironov K.S."/>
            <person name="Ustinova V."/>
            <person name="Kupriyanova E.V."/>
            <person name="Sidorov R.A."/>
            <person name="Skrypnik A.N."/>
            <person name="Gogoleva N.E."/>
            <person name="Gogolev Y.V."/>
            <person name="Los D.A."/>
        </authorList>
    </citation>
    <scope>NUCLEOTIDE SEQUENCE [LARGE SCALE GENOMIC DNA]</scope>
    <source>
        <strain evidence="1">IPPAS B-1220</strain>
    </source>
</reference>
<protein>
    <submittedName>
        <fullName evidence="1">Uncharacterized protein</fullName>
    </submittedName>
</protein>
<dbReference type="OrthoDB" id="450143at2"/>